<dbReference type="Gene3D" id="3.40.50.720">
    <property type="entry name" value="NAD(P)-binding Rossmann-like Domain"/>
    <property type="match status" value="2"/>
</dbReference>
<evidence type="ECO:0000256" key="1">
    <source>
        <dbReference type="ARBA" id="ARBA00022857"/>
    </source>
</evidence>
<dbReference type="GO" id="GO:0016618">
    <property type="term" value="F:hydroxypyruvate reductase [NAD(P)H] activity"/>
    <property type="evidence" value="ECO:0007669"/>
    <property type="project" value="TreeGrafter"/>
</dbReference>
<dbReference type="EMBL" id="FWFQ01000021">
    <property type="protein sequence ID" value="SLN54000.1"/>
    <property type="molecule type" value="Genomic_DNA"/>
</dbReference>
<accession>A0A1Y5T1U1</accession>
<dbReference type="CDD" id="cd12156">
    <property type="entry name" value="HPPR"/>
    <property type="match status" value="1"/>
</dbReference>
<feature type="domain" description="D-isomer specific 2-hydroxyacid dehydrogenase catalytic" evidence="5">
    <location>
        <begin position="13"/>
        <end position="313"/>
    </location>
</feature>
<evidence type="ECO:0000256" key="2">
    <source>
        <dbReference type="ARBA" id="ARBA00023002"/>
    </source>
</evidence>
<dbReference type="RefSeq" id="WP_085869353.1">
    <property type="nucleotide sequence ID" value="NZ_FWFQ01000021.1"/>
</dbReference>
<keyword evidence="8" id="KW-1185">Reference proteome</keyword>
<sequence>MSEKPVLLQIGSVTERMRARLEAEFEIHKLFEQEDRAAFLAQVGPSVTAIVTDGHWGVPEDVMAACPELKVVSSYGVGYDAIDAEGAAQRGILVSHTPDVLNDEVADTAILLWLGVSRRVVPADRWARSGDWEARGAFPLTRSVQGRTMGILGLGRIGQTIAERAQAFGAKILYHSRAPKPVDFTYCADLVEMARQSDVLVCITPGGAATRHLVNAQVLEALGPEGILVNVSRGSVVDEAALVAALESGALGGAGLDVFEAEPKIPDALKAMDNVLLTPHVGSATVETRQAMGDLTCDNLSRFLKDGTVLTPVPECKALNG</sequence>
<comment type="similarity">
    <text evidence="4">Belongs to the D-isomer specific 2-hydroxyacid dehydrogenase family.</text>
</comment>
<organism evidence="7 8">
    <name type="scientific">Pseudoruegeria aquimaris</name>
    <dbReference type="NCBI Taxonomy" id="393663"/>
    <lineage>
        <taxon>Bacteria</taxon>
        <taxon>Pseudomonadati</taxon>
        <taxon>Pseudomonadota</taxon>
        <taxon>Alphaproteobacteria</taxon>
        <taxon>Rhodobacterales</taxon>
        <taxon>Roseobacteraceae</taxon>
        <taxon>Pseudoruegeria</taxon>
    </lineage>
</organism>
<keyword evidence="1" id="KW-0521">NADP</keyword>
<keyword evidence="3" id="KW-0520">NAD</keyword>
<evidence type="ECO:0000313" key="8">
    <source>
        <dbReference type="Proteomes" id="UP000193409"/>
    </source>
</evidence>
<dbReference type="Proteomes" id="UP000193409">
    <property type="component" value="Unassembled WGS sequence"/>
</dbReference>
<name>A0A1Y5T1U1_9RHOB</name>
<dbReference type="InterPro" id="IPR006140">
    <property type="entry name" value="D-isomer_DH_NAD-bd"/>
</dbReference>
<evidence type="ECO:0000256" key="4">
    <source>
        <dbReference type="RuleBase" id="RU003719"/>
    </source>
</evidence>
<evidence type="ECO:0000256" key="3">
    <source>
        <dbReference type="ARBA" id="ARBA00023027"/>
    </source>
</evidence>
<dbReference type="OrthoDB" id="9793626at2"/>
<dbReference type="GO" id="GO:0051287">
    <property type="term" value="F:NAD binding"/>
    <property type="evidence" value="ECO:0007669"/>
    <property type="project" value="InterPro"/>
</dbReference>
<dbReference type="Pfam" id="PF00389">
    <property type="entry name" value="2-Hacid_dh"/>
    <property type="match status" value="1"/>
</dbReference>
<reference evidence="7 8" key="1">
    <citation type="submission" date="2017-03" db="EMBL/GenBank/DDBJ databases">
        <authorList>
            <person name="Afonso C.L."/>
            <person name="Miller P.J."/>
            <person name="Scott M.A."/>
            <person name="Spackman E."/>
            <person name="Goraichik I."/>
            <person name="Dimitrov K.M."/>
            <person name="Suarez D.L."/>
            <person name="Swayne D.E."/>
        </authorList>
    </citation>
    <scope>NUCLEOTIDE SEQUENCE [LARGE SCALE GENOMIC DNA]</scope>
    <source>
        <strain evidence="7 8">CECT 7680</strain>
    </source>
</reference>
<keyword evidence="7" id="KW-0670">Pyruvate</keyword>
<dbReference type="GO" id="GO:0005829">
    <property type="term" value="C:cytosol"/>
    <property type="evidence" value="ECO:0007669"/>
    <property type="project" value="TreeGrafter"/>
</dbReference>
<dbReference type="PANTHER" id="PTHR10996:SF178">
    <property type="entry name" value="2-HYDROXYACID DEHYDROGENASE YGL185C-RELATED"/>
    <property type="match status" value="1"/>
</dbReference>
<proteinExistence type="inferred from homology"/>
<dbReference type="SUPFAM" id="SSF51735">
    <property type="entry name" value="NAD(P)-binding Rossmann-fold domains"/>
    <property type="match status" value="1"/>
</dbReference>
<keyword evidence="2 4" id="KW-0560">Oxidoreductase</keyword>
<dbReference type="FunFam" id="3.40.50.720:FF:000213">
    <property type="entry name" value="Putative 2-hydroxyacid dehydrogenase"/>
    <property type="match status" value="1"/>
</dbReference>
<evidence type="ECO:0000259" key="5">
    <source>
        <dbReference type="Pfam" id="PF00389"/>
    </source>
</evidence>
<dbReference type="PANTHER" id="PTHR10996">
    <property type="entry name" value="2-HYDROXYACID DEHYDROGENASE-RELATED"/>
    <property type="match status" value="1"/>
</dbReference>
<dbReference type="InterPro" id="IPR029752">
    <property type="entry name" value="D-isomer_DH_CS1"/>
</dbReference>
<dbReference type="PROSITE" id="PS00065">
    <property type="entry name" value="D_2_HYDROXYACID_DH_1"/>
    <property type="match status" value="1"/>
</dbReference>
<evidence type="ECO:0000259" key="6">
    <source>
        <dbReference type="Pfam" id="PF02826"/>
    </source>
</evidence>
<feature type="domain" description="D-isomer specific 2-hydroxyacid dehydrogenase NAD-binding" evidence="6">
    <location>
        <begin position="112"/>
        <end position="282"/>
    </location>
</feature>
<dbReference type="InterPro" id="IPR006139">
    <property type="entry name" value="D-isomer_2_OHA_DH_cat_dom"/>
</dbReference>
<dbReference type="GO" id="GO:0030267">
    <property type="term" value="F:glyoxylate reductase (NADPH) activity"/>
    <property type="evidence" value="ECO:0007669"/>
    <property type="project" value="UniProtKB-EC"/>
</dbReference>
<dbReference type="SUPFAM" id="SSF52283">
    <property type="entry name" value="Formate/glycerate dehydrogenase catalytic domain-like"/>
    <property type="match status" value="1"/>
</dbReference>
<dbReference type="AlphaFoldDB" id="A0A1Y5T1U1"/>
<evidence type="ECO:0000313" key="7">
    <source>
        <dbReference type="EMBL" id="SLN54000.1"/>
    </source>
</evidence>
<dbReference type="InterPro" id="IPR036291">
    <property type="entry name" value="NAD(P)-bd_dom_sf"/>
</dbReference>
<dbReference type="Pfam" id="PF02826">
    <property type="entry name" value="2-Hacid_dh_C"/>
    <property type="match status" value="1"/>
</dbReference>
<dbReference type="InterPro" id="IPR050223">
    <property type="entry name" value="D-isomer_2-hydroxyacid_DH"/>
</dbReference>
<gene>
    <name evidence="7" type="primary">ghrB</name>
    <name evidence="7" type="ORF">PSA7680_02822</name>
</gene>
<protein>
    <submittedName>
        <fullName evidence="7">Glyoxylate/hydroxypyruvate reductase B</fullName>
        <ecNumber evidence="7">1.1.1.79</ecNumber>
    </submittedName>
</protein>
<dbReference type="EC" id="1.1.1.79" evidence="7"/>